<dbReference type="GO" id="GO:0000719">
    <property type="term" value="P:photoreactive repair"/>
    <property type="evidence" value="ECO:0007669"/>
    <property type="project" value="TreeGrafter"/>
</dbReference>
<dbReference type="InterPro" id="IPR032673">
    <property type="entry name" value="DNA_photolyase_2_CS"/>
</dbReference>
<dbReference type="InterPro" id="IPR036155">
    <property type="entry name" value="Crypto/Photolyase_N_sf"/>
</dbReference>
<dbReference type="GO" id="GO:0003904">
    <property type="term" value="F:deoxyribodipyrimidine photo-lyase activity"/>
    <property type="evidence" value="ECO:0007669"/>
    <property type="project" value="UniProtKB-EC"/>
</dbReference>
<evidence type="ECO:0000256" key="12">
    <source>
        <dbReference type="ARBA" id="ARBA00033999"/>
    </source>
</evidence>
<evidence type="ECO:0000256" key="4">
    <source>
        <dbReference type="ARBA" id="ARBA00014046"/>
    </source>
</evidence>
<evidence type="ECO:0000256" key="9">
    <source>
        <dbReference type="ARBA" id="ARBA00023204"/>
    </source>
</evidence>
<keyword evidence="5" id="KW-0285">Flavoprotein</keyword>
<evidence type="ECO:0000256" key="2">
    <source>
        <dbReference type="ARBA" id="ARBA00006409"/>
    </source>
</evidence>
<dbReference type="InterPro" id="IPR014729">
    <property type="entry name" value="Rossmann-like_a/b/a_fold"/>
</dbReference>
<dbReference type="PROSITE" id="PS01084">
    <property type="entry name" value="DNA_PHOTOLYASES_2_2"/>
    <property type="match status" value="1"/>
</dbReference>
<keyword evidence="9" id="KW-0234">DNA repair</keyword>
<evidence type="ECO:0000259" key="13">
    <source>
        <dbReference type="PROSITE" id="PS51645"/>
    </source>
</evidence>
<dbReference type="EMBL" id="FNDZ01000003">
    <property type="protein sequence ID" value="SDI64681.1"/>
    <property type="molecule type" value="Genomic_DNA"/>
</dbReference>
<evidence type="ECO:0000256" key="10">
    <source>
        <dbReference type="ARBA" id="ARBA00023239"/>
    </source>
</evidence>
<keyword evidence="10 14" id="KW-0456">Lyase</keyword>
<dbReference type="RefSeq" id="WP_242848018.1">
    <property type="nucleotide sequence ID" value="NZ_DAMBCI010000030.1"/>
</dbReference>
<evidence type="ECO:0000256" key="5">
    <source>
        <dbReference type="ARBA" id="ARBA00022630"/>
    </source>
</evidence>
<protein>
    <recommendedName>
        <fullName evidence="4">Deoxyribodipyrimidine photo-lyase</fullName>
        <ecNumber evidence="3">4.1.99.3</ecNumber>
    </recommendedName>
    <alternativeName>
        <fullName evidence="11">DNA photolyase</fullName>
    </alternativeName>
</protein>
<dbReference type="PANTHER" id="PTHR10211">
    <property type="entry name" value="DEOXYRIBODIPYRIMIDINE PHOTOLYASE"/>
    <property type="match status" value="1"/>
</dbReference>
<dbReference type="GO" id="GO:0003677">
    <property type="term" value="F:DNA binding"/>
    <property type="evidence" value="ECO:0007669"/>
    <property type="project" value="UniProtKB-KW"/>
</dbReference>
<accession>A0A1G8M9S5</accession>
<evidence type="ECO:0000313" key="14">
    <source>
        <dbReference type="EMBL" id="SDI64681.1"/>
    </source>
</evidence>
<comment type="catalytic activity">
    <reaction evidence="12">
        <text>cyclobutadipyrimidine (in DNA) = 2 pyrimidine residues (in DNA).</text>
        <dbReference type="EC" id="4.1.99.3"/>
    </reaction>
</comment>
<evidence type="ECO:0000256" key="8">
    <source>
        <dbReference type="ARBA" id="ARBA00023125"/>
    </source>
</evidence>
<dbReference type="PANTHER" id="PTHR10211:SF0">
    <property type="entry name" value="DEOXYRIBODIPYRIMIDINE PHOTO-LYASE"/>
    <property type="match status" value="1"/>
</dbReference>
<organism evidence="14 15">
    <name type="scientific">Proteiniclasticum ruminis</name>
    <dbReference type="NCBI Taxonomy" id="398199"/>
    <lineage>
        <taxon>Bacteria</taxon>
        <taxon>Bacillati</taxon>
        <taxon>Bacillota</taxon>
        <taxon>Clostridia</taxon>
        <taxon>Eubacteriales</taxon>
        <taxon>Clostridiaceae</taxon>
        <taxon>Proteiniclasticum</taxon>
    </lineage>
</organism>
<comment type="similarity">
    <text evidence="2">Belongs to the DNA photolyase class-2 family.</text>
</comment>
<dbReference type="Gene3D" id="3.40.50.620">
    <property type="entry name" value="HUPs"/>
    <property type="match status" value="1"/>
</dbReference>
<dbReference type="Gene3D" id="1.10.579.10">
    <property type="entry name" value="DNA Cyclobutane Dipyrimidine Photolyase, subunit A, domain 3"/>
    <property type="match status" value="1"/>
</dbReference>
<proteinExistence type="inferred from homology"/>
<dbReference type="SUPFAM" id="SSF48173">
    <property type="entry name" value="Cryptochrome/photolyase FAD-binding domain"/>
    <property type="match status" value="1"/>
</dbReference>
<comment type="cofactor">
    <cofactor evidence="1">
        <name>FAD</name>
        <dbReference type="ChEBI" id="CHEBI:57692"/>
    </cofactor>
</comment>
<evidence type="ECO:0000256" key="1">
    <source>
        <dbReference type="ARBA" id="ARBA00001974"/>
    </source>
</evidence>
<sequence length="458" mass="53125">MFMIEKERIKHLNHIASSEGDYVLYWMQASQRLHYNHAFLYALSESERLSLPLVVYFGLMDHFPDAALRHYQFMVEGLLEVKHELSKRGIRFVVVHNSPEIGALKLSENASVLVTDRGYLRIEREFRSRIKEKVPCPFIQVETNVVVPVDTVSQKEEYAAATIRRKIERLLPDFTYPMELPPYEGKAYTGALPVEEMVFTNLTEVLHLLDLDRSVLPVSHIFQGGYSEAKKHLETFLQEKYPYFAALRNDPSEDAASNLSPYLHFGQISPLEIYLSLPADASENRASMVDELVVRRELAMNFVENNPQYDTFGSISSFARDTLLIHKEDPRPYLYTKEELEQSKTHDPYWNAAQKELVLKGKMHGYMRMYWGKKVIEWTASPEEAYDILVHLNNRYSLDGRDPNGYAGIAWCFGKHDRAWKEREVFGKVRYMNDKGLERKFSIGTYVKNVDALKKGED</sequence>
<dbReference type="PROSITE" id="PS51645">
    <property type="entry name" value="PHR_CRY_ALPHA_BETA"/>
    <property type="match status" value="1"/>
</dbReference>
<reference evidence="14 15" key="1">
    <citation type="submission" date="2016-10" db="EMBL/GenBank/DDBJ databases">
        <authorList>
            <person name="de Groot N.N."/>
        </authorList>
    </citation>
    <scope>NUCLEOTIDE SEQUENCE [LARGE SCALE GENOMIC DNA]</scope>
    <source>
        <strain evidence="14 15">CGMCC 1.5058</strain>
    </source>
</reference>
<feature type="domain" description="Photolyase/cryptochrome alpha/beta" evidence="13">
    <location>
        <begin position="21"/>
        <end position="149"/>
    </location>
</feature>
<keyword evidence="8" id="KW-0238">DNA-binding</keyword>
<dbReference type="InterPro" id="IPR052219">
    <property type="entry name" value="Photolyase_Class-2"/>
</dbReference>
<keyword evidence="7" id="KW-0274">FAD</keyword>
<dbReference type="Pfam" id="PF00875">
    <property type="entry name" value="DNA_photolyase"/>
    <property type="match status" value="1"/>
</dbReference>
<evidence type="ECO:0000313" key="15">
    <source>
        <dbReference type="Proteomes" id="UP000183255"/>
    </source>
</evidence>
<dbReference type="AlphaFoldDB" id="A0A1G8M9S5"/>
<dbReference type="InterPro" id="IPR036134">
    <property type="entry name" value="Crypto/Photolyase_FAD-like_sf"/>
</dbReference>
<dbReference type="InterPro" id="IPR006050">
    <property type="entry name" value="DNA_photolyase_N"/>
</dbReference>
<evidence type="ECO:0000256" key="7">
    <source>
        <dbReference type="ARBA" id="ARBA00022827"/>
    </source>
</evidence>
<evidence type="ECO:0000256" key="6">
    <source>
        <dbReference type="ARBA" id="ARBA00022763"/>
    </source>
</evidence>
<name>A0A1G8M9S5_9CLOT</name>
<evidence type="ECO:0000256" key="3">
    <source>
        <dbReference type="ARBA" id="ARBA00013149"/>
    </source>
</evidence>
<dbReference type="Gene3D" id="1.25.40.80">
    <property type="match status" value="1"/>
</dbReference>
<dbReference type="EC" id="4.1.99.3" evidence="3"/>
<dbReference type="FunFam" id="1.10.579.10:FF:000002">
    <property type="entry name" value="Deoxyribodipyrimidine photolyase"/>
    <property type="match status" value="1"/>
</dbReference>
<dbReference type="Proteomes" id="UP000183255">
    <property type="component" value="Unassembled WGS sequence"/>
</dbReference>
<gene>
    <name evidence="14" type="ORF">SAMN05421804_103325</name>
</gene>
<evidence type="ECO:0000256" key="11">
    <source>
        <dbReference type="ARBA" id="ARBA00031671"/>
    </source>
</evidence>
<keyword evidence="6" id="KW-0227">DNA damage</keyword>
<dbReference type="SUPFAM" id="SSF52425">
    <property type="entry name" value="Cryptochrome/photolyase, N-terminal domain"/>
    <property type="match status" value="1"/>
</dbReference>